<evidence type="ECO:0000313" key="2">
    <source>
        <dbReference type="EMBL" id="TQM96519.1"/>
    </source>
</evidence>
<comment type="caution">
    <text evidence="2">The sequence shown here is derived from an EMBL/GenBank/DDBJ whole genome shotgun (WGS) entry which is preliminary data.</text>
</comment>
<evidence type="ECO:0000256" key="1">
    <source>
        <dbReference type="SAM" id="MobiDB-lite"/>
    </source>
</evidence>
<feature type="compositionally biased region" description="Basic and acidic residues" evidence="1">
    <location>
        <begin position="1"/>
        <end position="12"/>
    </location>
</feature>
<proteinExistence type="predicted"/>
<feature type="region of interest" description="Disordered" evidence="1">
    <location>
        <begin position="1"/>
        <end position="84"/>
    </location>
</feature>
<dbReference type="EMBL" id="VFPU01000001">
    <property type="protein sequence ID" value="TQM96519.1"/>
    <property type="molecule type" value="Genomic_DNA"/>
</dbReference>
<dbReference type="OrthoDB" id="9811476at2"/>
<dbReference type="AlphaFoldDB" id="A0A543KN76"/>
<dbReference type="Pfam" id="PF04250">
    <property type="entry name" value="DUF429"/>
    <property type="match status" value="1"/>
</dbReference>
<organism evidence="2 3">
    <name type="scientific">Ornithinimicrobium humiphilum</name>
    <dbReference type="NCBI Taxonomy" id="125288"/>
    <lineage>
        <taxon>Bacteria</taxon>
        <taxon>Bacillati</taxon>
        <taxon>Actinomycetota</taxon>
        <taxon>Actinomycetes</taxon>
        <taxon>Micrococcales</taxon>
        <taxon>Ornithinimicrobiaceae</taxon>
        <taxon>Ornithinimicrobium</taxon>
    </lineage>
</organism>
<sequence>MGVTEWWRRITGKEGSAAPKRPTTTTSTGAGRRGAAPATKAGPTKAGPAKSGPKQATPRKSTAVSKPTGRPGRRTAPDPALPVMGVDTCRTGWVGAVLDPSGHGTPHLFVKPTIAELVAEAGPLAVVAVPVPIGLPDESRREADRQARTFLGPAGAAVVPTPVRDAVYAATFGEANQVNRAKIGAGVAQQAYALRPRIVEVDAWLRQDLPFTVVEVSPEVSFAEMAGAPLGSRRRSHAGTEERRTVLADHGVVVPGALPVGVATDDVVDACAAAWTAHRVKTGQARSLPEQPETFSDGIPAAIHV</sequence>
<accession>A0A543KN76</accession>
<gene>
    <name evidence="2" type="ORF">FB476_1387</name>
</gene>
<evidence type="ECO:0000313" key="3">
    <source>
        <dbReference type="Proteomes" id="UP000315133"/>
    </source>
</evidence>
<reference evidence="2 3" key="1">
    <citation type="submission" date="2019-06" db="EMBL/GenBank/DDBJ databases">
        <title>Sequencing the genomes of 1000 actinobacteria strains.</title>
        <authorList>
            <person name="Klenk H.-P."/>
        </authorList>
    </citation>
    <scope>NUCLEOTIDE SEQUENCE [LARGE SCALE GENOMIC DNA]</scope>
    <source>
        <strain evidence="2 3">DSM 12362</strain>
    </source>
</reference>
<keyword evidence="3" id="KW-1185">Reference proteome</keyword>
<name>A0A543KN76_9MICO</name>
<protein>
    <submittedName>
        <fullName evidence="2">Putative RNase H-like nuclease</fullName>
    </submittedName>
</protein>
<dbReference type="Proteomes" id="UP000315133">
    <property type="component" value="Unassembled WGS sequence"/>
</dbReference>
<feature type="compositionally biased region" description="Low complexity" evidence="1">
    <location>
        <begin position="16"/>
        <end position="54"/>
    </location>
</feature>
<dbReference type="InterPro" id="IPR007362">
    <property type="entry name" value="DUF429"/>
</dbReference>
<dbReference type="RefSeq" id="WP_141818124.1">
    <property type="nucleotide sequence ID" value="NZ_BAAAIL010000003.1"/>
</dbReference>